<dbReference type="SUPFAM" id="SSF56300">
    <property type="entry name" value="Metallo-dependent phosphatases"/>
    <property type="match status" value="1"/>
</dbReference>
<proteinExistence type="predicted"/>
<protein>
    <submittedName>
        <fullName evidence="2">Metallophosphoesterase</fullName>
    </submittedName>
</protein>
<dbReference type="Gene3D" id="3.60.21.10">
    <property type="match status" value="1"/>
</dbReference>
<dbReference type="PANTHER" id="PTHR37844">
    <property type="entry name" value="SER/THR PROTEIN PHOSPHATASE SUPERFAMILY (AFU_ORTHOLOGUE AFUA_1G14840)"/>
    <property type="match status" value="1"/>
</dbReference>
<dbReference type="RefSeq" id="WP_373657199.1">
    <property type="nucleotide sequence ID" value="NZ_JBGUAW010000013.1"/>
</dbReference>
<name>A0ABV4TZS4_9GAMM</name>
<dbReference type="Proteomes" id="UP001575181">
    <property type="component" value="Unassembled WGS sequence"/>
</dbReference>
<gene>
    <name evidence="2" type="ORF">ACERLL_16500</name>
</gene>
<comment type="caution">
    <text evidence="2">The sequence shown here is derived from an EMBL/GenBank/DDBJ whole genome shotgun (WGS) entry which is preliminary data.</text>
</comment>
<dbReference type="InterPro" id="IPR004843">
    <property type="entry name" value="Calcineurin-like_PHP"/>
</dbReference>
<keyword evidence="3" id="KW-1185">Reference proteome</keyword>
<dbReference type="PANTHER" id="PTHR37844:SF2">
    <property type="entry name" value="SER_THR PROTEIN PHOSPHATASE SUPERFAMILY (AFU_ORTHOLOGUE AFUA_1G14840)"/>
    <property type="match status" value="1"/>
</dbReference>
<dbReference type="Pfam" id="PF00149">
    <property type="entry name" value="Metallophos"/>
    <property type="match status" value="1"/>
</dbReference>
<evidence type="ECO:0000313" key="2">
    <source>
        <dbReference type="EMBL" id="MFA9462412.1"/>
    </source>
</evidence>
<accession>A0ABV4TZS4</accession>
<reference evidence="2 3" key="1">
    <citation type="submission" date="2024-08" db="EMBL/GenBank/DDBJ databases">
        <title>Whole-genome sequencing of halo(alkali)philic microorganisms from hypersaline lakes.</title>
        <authorList>
            <person name="Sorokin D.Y."/>
            <person name="Merkel A.Y."/>
            <person name="Messina E."/>
            <person name="Yakimov M."/>
        </authorList>
    </citation>
    <scope>NUCLEOTIDE SEQUENCE [LARGE SCALE GENOMIC DNA]</scope>
    <source>
        <strain evidence="2 3">Cl-TMA</strain>
    </source>
</reference>
<feature type="domain" description="Calcineurin-like phosphoesterase" evidence="1">
    <location>
        <begin position="3"/>
        <end position="163"/>
    </location>
</feature>
<dbReference type="InterPro" id="IPR029052">
    <property type="entry name" value="Metallo-depent_PP-like"/>
</dbReference>
<evidence type="ECO:0000313" key="3">
    <source>
        <dbReference type="Proteomes" id="UP001575181"/>
    </source>
</evidence>
<dbReference type="EMBL" id="JBGUAW010000013">
    <property type="protein sequence ID" value="MFA9462412.1"/>
    <property type="molecule type" value="Genomic_DNA"/>
</dbReference>
<evidence type="ECO:0000259" key="1">
    <source>
        <dbReference type="Pfam" id="PF00149"/>
    </source>
</evidence>
<sequence>MLYVLGNHEAYGRDLEETYQACRDAARDTANVQVVERGVATIAGVRFLGATLWTDLEITGDREVGAGRVAEGLNDYRLIRYQGRRLQPADTRVLHLGSRSWLAERLAEGPAVVVTHHGPHMDTQPPQFRPPDGDTRLAPGFVSDCGELFGVNAPLWICGHTHHCCDFEVAGTRIVSNQAGYPHESVQGFAPDRLIDLDLGGM</sequence>
<organism evidence="2 3">
    <name type="scientific">Thiohalorhabdus methylotrophus</name>
    <dbReference type="NCBI Taxonomy" id="3242694"/>
    <lineage>
        <taxon>Bacteria</taxon>
        <taxon>Pseudomonadati</taxon>
        <taxon>Pseudomonadota</taxon>
        <taxon>Gammaproteobacteria</taxon>
        <taxon>Thiohalorhabdales</taxon>
        <taxon>Thiohalorhabdaceae</taxon>
        <taxon>Thiohalorhabdus</taxon>
    </lineage>
</organism>